<evidence type="ECO:0000313" key="6">
    <source>
        <dbReference type="Proteomes" id="UP001596114"/>
    </source>
</evidence>
<reference evidence="6" key="1">
    <citation type="journal article" date="2019" name="Int. J. Syst. Evol. Microbiol.">
        <title>The Global Catalogue of Microorganisms (GCM) 10K type strain sequencing project: providing services to taxonomists for standard genome sequencing and annotation.</title>
        <authorList>
            <consortium name="The Broad Institute Genomics Platform"/>
            <consortium name="The Broad Institute Genome Sequencing Center for Infectious Disease"/>
            <person name="Wu L."/>
            <person name="Ma J."/>
        </authorList>
    </citation>
    <scope>NUCLEOTIDE SEQUENCE [LARGE SCALE GENOMIC DNA]</scope>
    <source>
        <strain evidence="6">CGMCC 1.16619</strain>
    </source>
</reference>
<proteinExistence type="predicted"/>
<dbReference type="Pfam" id="PF13385">
    <property type="entry name" value="Laminin_G_3"/>
    <property type="match status" value="1"/>
</dbReference>
<evidence type="ECO:0000256" key="2">
    <source>
        <dbReference type="ARBA" id="ARBA00023157"/>
    </source>
</evidence>
<dbReference type="InterPro" id="IPR013320">
    <property type="entry name" value="ConA-like_dom_sf"/>
</dbReference>
<evidence type="ECO:0000313" key="5">
    <source>
        <dbReference type="EMBL" id="MFC5526781.1"/>
    </source>
</evidence>
<dbReference type="Proteomes" id="UP001596114">
    <property type="component" value="Unassembled WGS sequence"/>
</dbReference>
<dbReference type="Gene3D" id="2.60.120.200">
    <property type="match status" value="1"/>
</dbReference>
<dbReference type="PROSITE" id="PS51257">
    <property type="entry name" value="PROKAR_LIPOPROTEIN"/>
    <property type="match status" value="1"/>
</dbReference>
<sequence>MKIRSARHYALMAAMIMFLAGGCVEANADRTHVKSANEFKPVAYFDFSDASELGRNTLSLDDKSATVGQVDQVDSPFGCAAEFHGKSRLTLKSNDILNFHHSFSAAAWVNGSGARFQSLELAGMRSPNFQVVGDQIYWVTNSDPLVDGDYKAPKKGPYYWRSVVWSGVADVNLGSSDDRQRTKLPLSGLEPKLQVVGDRLFFEYFGNAADGTWQIYTGTSDSNGKGWMSTQRTSTKGRYDAEQARNVQVVGDKVYYAFPIKDKNGKWQLWSASSNRDGSSWKARQVTTTGGLIPSFQVSGDKIYYIFLADAAKDHVHGKNDVVIASSNLDGSGWHEIHRIHGSAWWIIAQLTVDKGTIYFSYSKGDSTGNAHLSTGSVATDGSGFQEHQRTFGTGNSAPAGIQVVGNKVMYAFSAAKKPLKSALKLGFLDMSFWTASSDLNGDHWVQRRDLGGDGDDYLTGYKMLDIVGGKAYYDVNRLHYRKSKDHVIRELNGILAYSGSNVLNKGDSYGIGMSASGSVSGFVNAGEDYLYRGEAPEDTAGAMIAQKLMPGWHHVTVTYDGNALRLYVDGKLAHETRYDRTPAANPFPLSMGDGFAGKIARVMLFDRALNQSEISALADRHDETSCRPVRR</sequence>
<feature type="chain" id="PRO_5046478414" evidence="3">
    <location>
        <begin position="29"/>
        <end position="632"/>
    </location>
</feature>
<name>A0ABW0QQJ6_9GAMM</name>
<feature type="signal peptide" evidence="3">
    <location>
        <begin position="1"/>
        <end position="28"/>
    </location>
</feature>
<evidence type="ECO:0000256" key="1">
    <source>
        <dbReference type="ARBA" id="ARBA00022729"/>
    </source>
</evidence>
<feature type="domain" description="LamG-like jellyroll fold" evidence="4">
    <location>
        <begin position="508"/>
        <end position="613"/>
    </location>
</feature>
<keyword evidence="1 3" id="KW-0732">Signal</keyword>
<organism evidence="5 6">
    <name type="scientific">Rhodanobacter ginsengisoli</name>
    <dbReference type="NCBI Taxonomy" id="418646"/>
    <lineage>
        <taxon>Bacteria</taxon>
        <taxon>Pseudomonadati</taxon>
        <taxon>Pseudomonadota</taxon>
        <taxon>Gammaproteobacteria</taxon>
        <taxon>Lysobacterales</taxon>
        <taxon>Rhodanobacteraceae</taxon>
        <taxon>Rhodanobacter</taxon>
    </lineage>
</organism>
<dbReference type="EMBL" id="JBHSNF010000003">
    <property type="protein sequence ID" value="MFC5526781.1"/>
    <property type="molecule type" value="Genomic_DNA"/>
</dbReference>
<evidence type="ECO:0000256" key="3">
    <source>
        <dbReference type="SAM" id="SignalP"/>
    </source>
</evidence>
<keyword evidence="6" id="KW-1185">Reference proteome</keyword>
<keyword evidence="2" id="KW-1015">Disulfide bond</keyword>
<dbReference type="RefSeq" id="WP_377320821.1">
    <property type="nucleotide sequence ID" value="NZ_JBHSNF010000003.1"/>
</dbReference>
<evidence type="ECO:0000259" key="4">
    <source>
        <dbReference type="SMART" id="SM00560"/>
    </source>
</evidence>
<dbReference type="SMART" id="SM00560">
    <property type="entry name" value="LamGL"/>
    <property type="match status" value="1"/>
</dbReference>
<dbReference type="SUPFAM" id="SSF50939">
    <property type="entry name" value="Sialidases"/>
    <property type="match status" value="1"/>
</dbReference>
<dbReference type="InterPro" id="IPR006558">
    <property type="entry name" value="LamG-like"/>
</dbReference>
<protein>
    <submittedName>
        <fullName evidence="5">LamG domain-containing protein</fullName>
    </submittedName>
</protein>
<dbReference type="SUPFAM" id="SSF49899">
    <property type="entry name" value="Concanavalin A-like lectins/glucanases"/>
    <property type="match status" value="1"/>
</dbReference>
<accession>A0ABW0QQJ6</accession>
<gene>
    <name evidence="5" type="ORF">ACFPPA_13650</name>
</gene>
<comment type="caution">
    <text evidence="5">The sequence shown here is derived from an EMBL/GenBank/DDBJ whole genome shotgun (WGS) entry which is preliminary data.</text>
</comment>
<dbReference type="InterPro" id="IPR036278">
    <property type="entry name" value="Sialidase_sf"/>
</dbReference>